<accession>A0ABW7I6P1</accession>
<dbReference type="CDD" id="cd01918">
    <property type="entry name" value="HprK_C"/>
    <property type="match status" value="1"/>
</dbReference>
<evidence type="ECO:0000313" key="3">
    <source>
        <dbReference type="Proteomes" id="UP001607157"/>
    </source>
</evidence>
<evidence type="ECO:0000313" key="2">
    <source>
        <dbReference type="EMBL" id="MFH0253844.1"/>
    </source>
</evidence>
<keyword evidence="2" id="KW-0808">Transferase</keyword>
<gene>
    <name evidence="2" type="ORF">ACGRVM_08060</name>
</gene>
<dbReference type="Pfam" id="PF07475">
    <property type="entry name" value="Hpr_kinase_C"/>
    <property type="match status" value="1"/>
</dbReference>
<dbReference type="GO" id="GO:0016301">
    <property type="term" value="F:kinase activity"/>
    <property type="evidence" value="ECO:0007669"/>
    <property type="project" value="UniProtKB-KW"/>
</dbReference>
<dbReference type="SUPFAM" id="SSF53795">
    <property type="entry name" value="PEP carboxykinase-like"/>
    <property type="match status" value="1"/>
</dbReference>
<keyword evidence="3" id="KW-1185">Reference proteome</keyword>
<name>A0ABW7I6P1_9RHOB</name>
<dbReference type="InterPro" id="IPR011104">
    <property type="entry name" value="Hpr_kin/Pase_C"/>
</dbReference>
<dbReference type="Proteomes" id="UP001607157">
    <property type="component" value="Unassembled WGS sequence"/>
</dbReference>
<organism evidence="2 3">
    <name type="scientific">Roseovarius aquimarinus</name>
    <dbReference type="NCBI Taxonomy" id="1229156"/>
    <lineage>
        <taxon>Bacteria</taxon>
        <taxon>Pseudomonadati</taxon>
        <taxon>Pseudomonadota</taxon>
        <taxon>Alphaproteobacteria</taxon>
        <taxon>Rhodobacterales</taxon>
        <taxon>Roseobacteraceae</taxon>
        <taxon>Roseovarius</taxon>
    </lineage>
</organism>
<dbReference type="InterPro" id="IPR027417">
    <property type="entry name" value="P-loop_NTPase"/>
</dbReference>
<keyword evidence="2" id="KW-0418">Kinase</keyword>
<comment type="caution">
    <text evidence="2">The sequence shown here is derived from an EMBL/GenBank/DDBJ whole genome shotgun (WGS) entry which is preliminary data.</text>
</comment>
<dbReference type="Gene3D" id="3.40.50.300">
    <property type="entry name" value="P-loop containing nucleotide triphosphate hydrolases"/>
    <property type="match status" value="1"/>
</dbReference>
<dbReference type="RefSeq" id="WP_377171052.1">
    <property type="nucleotide sequence ID" value="NZ_JBHTJC010000002.1"/>
</dbReference>
<evidence type="ECO:0000259" key="1">
    <source>
        <dbReference type="Pfam" id="PF07475"/>
    </source>
</evidence>
<proteinExistence type="predicted"/>
<sequence length="142" mass="14696">MLPPHDATLHATSVAVDGRAALIRGASGAGKSALALHLIALGAQLVSDDRTLIRREGAQLILDAPETIRGRIEARGVGILTAPSAGPTPAALVVDLTEDMQPRLPPEDEAEILGLRLPLVRGMVAGHFAAAVHLYLRGGRAA</sequence>
<dbReference type="EMBL" id="JBIHMM010000002">
    <property type="protein sequence ID" value="MFH0253844.1"/>
    <property type="molecule type" value="Genomic_DNA"/>
</dbReference>
<feature type="domain" description="HPr kinase/phosphorylase C-terminal" evidence="1">
    <location>
        <begin position="7"/>
        <end position="81"/>
    </location>
</feature>
<reference evidence="2 3" key="1">
    <citation type="submission" date="2024-10" db="EMBL/GenBank/DDBJ databases">
        <authorList>
            <person name="Yang X.-N."/>
        </authorList>
    </citation>
    <scope>NUCLEOTIDE SEQUENCE [LARGE SCALE GENOMIC DNA]</scope>
    <source>
        <strain evidence="2 3">CAU 1059</strain>
    </source>
</reference>
<protein>
    <submittedName>
        <fullName evidence="2">HPr kinase/phosphorylase</fullName>
    </submittedName>
</protein>